<gene>
    <name evidence="5" type="ORF">DFR37_10456</name>
</gene>
<accession>A0A366HDV5</accession>
<dbReference type="Proteomes" id="UP000253628">
    <property type="component" value="Unassembled WGS sequence"/>
</dbReference>
<evidence type="ECO:0000259" key="4">
    <source>
        <dbReference type="Pfam" id="PF07804"/>
    </source>
</evidence>
<name>A0A366HDV5_9BURK</name>
<dbReference type="InterPro" id="IPR012893">
    <property type="entry name" value="HipA-like_C"/>
</dbReference>
<dbReference type="PANTHER" id="PTHR37419:SF8">
    <property type="entry name" value="TOXIN YJJJ"/>
    <property type="match status" value="1"/>
</dbReference>
<evidence type="ECO:0000256" key="3">
    <source>
        <dbReference type="ARBA" id="ARBA00022777"/>
    </source>
</evidence>
<dbReference type="RefSeq" id="WP_170139875.1">
    <property type="nucleotide sequence ID" value="NZ_JACCEU010000005.1"/>
</dbReference>
<comment type="similarity">
    <text evidence="1">Belongs to the HipA Ser/Thr kinase family.</text>
</comment>
<dbReference type="GO" id="GO:0005829">
    <property type="term" value="C:cytosol"/>
    <property type="evidence" value="ECO:0007669"/>
    <property type="project" value="TreeGrafter"/>
</dbReference>
<evidence type="ECO:0000256" key="2">
    <source>
        <dbReference type="ARBA" id="ARBA00022679"/>
    </source>
</evidence>
<organism evidence="5 6">
    <name type="scientific">Eoetvoesiella caeni</name>
    <dbReference type="NCBI Taxonomy" id="645616"/>
    <lineage>
        <taxon>Bacteria</taxon>
        <taxon>Pseudomonadati</taxon>
        <taxon>Pseudomonadota</taxon>
        <taxon>Betaproteobacteria</taxon>
        <taxon>Burkholderiales</taxon>
        <taxon>Alcaligenaceae</taxon>
        <taxon>Eoetvoesiella</taxon>
    </lineage>
</organism>
<protein>
    <submittedName>
        <fullName evidence="5">Serine/threonine-protein kinase HipA</fullName>
    </submittedName>
</protein>
<comment type="caution">
    <text evidence="5">The sequence shown here is derived from an EMBL/GenBank/DDBJ whole genome shotgun (WGS) entry which is preliminary data.</text>
</comment>
<dbReference type="GO" id="GO:0004674">
    <property type="term" value="F:protein serine/threonine kinase activity"/>
    <property type="evidence" value="ECO:0007669"/>
    <property type="project" value="TreeGrafter"/>
</dbReference>
<reference evidence="5 6" key="1">
    <citation type="submission" date="2018-06" db="EMBL/GenBank/DDBJ databases">
        <title>Genomic Encyclopedia of Type Strains, Phase IV (KMG-IV): sequencing the most valuable type-strain genomes for metagenomic binning, comparative biology and taxonomic classification.</title>
        <authorList>
            <person name="Goeker M."/>
        </authorList>
    </citation>
    <scope>NUCLEOTIDE SEQUENCE [LARGE SCALE GENOMIC DNA]</scope>
    <source>
        <strain evidence="5 6">DSM 25520</strain>
    </source>
</reference>
<feature type="domain" description="HipA-like C-terminal" evidence="4">
    <location>
        <begin position="168"/>
        <end position="383"/>
    </location>
</feature>
<dbReference type="AlphaFoldDB" id="A0A366HDV5"/>
<proteinExistence type="inferred from homology"/>
<sequence>MSTFKPLYVYLQRPDTGQWLTVGKYSHDPSAAIGRFSYAPSYIDAGHPWSIDPINLPISAPGPFVSERYGGLHDALRDACPDSWGRMLIQREHGFTDLSPHHAYLLRAGNADRWGALAVGTVRKPSVPELSVPPVSSLDELSLELLAMQERRAPVNKALRKRLMATPSMGGARPKATVHDGQDYWLVKPVLPSDTEDIPRLEHAIREWGQACGMRFAQTAYQQAGGDSPLSVMRSLRFDRPNGRRAMTLSAASLLQTQYPGGADTALWSYPLLARVLTLIGAPREDATELFCRMVFNAVVGNDDDHPRNHAVVYQHGERRWRLAPAFDVVPNPDFTPDYLAMALSQGDRKISRQNALADSAAFGFESQDEAVEVLDVLLARVEHHYESIRPLLGDRLDALMSDRLKKGLMRMSRQCEN</sequence>
<evidence type="ECO:0000313" key="5">
    <source>
        <dbReference type="EMBL" id="RBP39962.1"/>
    </source>
</evidence>
<dbReference type="Pfam" id="PF07804">
    <property type="entry name" value="HipA_C"/>
    <property type="match status" value="1"/>
</dbReference>
<dbReference type="InterPro" id="IPR052028">
    <property type="entry name" value="HipA_Ser/Thr_kinase"/>
</dbReference>
<keyword evidence="3 5" id="KW-0418">Kinase</keyword>
<keyword evidence="2" id="KW-0808">Transferase</keyword>
<evidence type="ECO:0000313" key="6">
    <source>
        <dbReference type="Proteomes" id="UP000253628"/>
    </source>
</evidence>
<evidence type="ECO:0000256" key="1">
    <source>
        <dbReference type="ARBA" id="ARBA00010164"/>
    </source>
</evidence>
<dbReference type="Gene3D" id="1.10.1070.20">
    <property type="match status" value="1"/>
</dbReference>
<dbReference type="PANTHER" id="PTHR37419">
    <property type="entry name" value="SERINE/THREONINE-PROTEIN KINASE TOXIN HIPA"/>
    <property type="match status" value="1"/>
</dbReference>
<dbReference type="EMBL" id="QNRQ01000004">
    <property type="protein sequence ID" value="RBP39962.1"/>
    <property type="molecule type" value="Genomic_DNA"/>
</dbReference>
<keyword evidence="6" id="KW-1185">Reference proteome</keyword>